<gene>
    <name evidence="3" type="ORF">GRI44_12020</name>
</gene>
<dbReference type="RefSeq" id="WP_160601990.1">
    <property type="nucleotide sequence ID" value="NZ_WTYU01000002.1"/>
</dbReference>
<comment type="caution">
    <text evidence="3">The sequence shown here is derived from an EMBL/GenBank/DDBJ whole genome shotgun (WGS) entry which is preliminary data.</text>
</comment>
<sequence>MMRRISYLAAGLAALLMAVPAAASSQDANHAAGHATGHAADHAGHEDAPHDRGQAELAKLLEGRVAGEPVRCIGTSQRQNMQIIDRTAMVFGSGRTIYVNAPDGVQFLDRFDVPIFRIFGSQLCRMDRVELRDRAAGISGPQLLMSDFIPYTLAPDTLAPDRAD</sequence>
<protein>
    <submittedName>
        <fullName evidence="3">Uncharacterized protein</fullName>
    </submittedName>
</protein>
<feature type="region of interest" description="Disordered" evidence="1">
    <location>
        <begin position="29"/>
        <end position="52"/>
    </location>
</feature>
<evidence type="ECO:0000256" key="2">
    <source>
        <dbReference type="SAM" id="SignalP"/>
    </source>
</evidence>
<proteinExistence type="predicted"/>
<keyword evidence="2" id="KW-0732">Signal</keyword>
<dbReference type="OrthoDB" id="5956991at2"/>
<evidence type="ECO:0000256" key="1">
    <source>
        <dbReference type="SAM" id="MobiDB-lite"/>
    </source>
</evidence>
<dbReference type="EMBL" id="WTYU01000002">
    <property type="protein sequence ID" value="MXP15478.1"/>
    <property type="molecule type" value="Genomic_DNA"/>
</dbReference>
<dbReference type="Proteomes" id="UP000473531">
    <property type="component" value="Unassembled WGS sequence"/>
</dbReference>
<name>A0A6L7GKS4_9SPHN</name>
<feature type="signal peptide" evidence="2">
    <location>
        <begin position="1"/>
        <end position="23"/>
    </location>
</feature>
<feature type="compositionally biased region" description="Basic and acidic residues" evidence="1">
    <location>
        <begin position="39"/>
        <end position="52"/>
    </location>
</feature>
<keyword evidence="4" id="KW-1185">Reference proteome</keyword>
<reference evidence="3 4" key="1">
    <citation type="submission" date="2019-12" db="EMBL/GenBank/DDBJ databases">
        <title>Genomic-based taxomic classification of the family Erythrobacteraceae.</title>
        <authorList>
            <person name="Xu L."/>
        </authorList>
    </citation>
    <scope>NUCLEOTIDE SEQUENCE [LARGE SCALE GENOMIC DNA]</scope>
    <source>
        <strain evidence="3 4">KCTC 52259</strain>
    </source>
</reference>
<organism evidence="3 4">
    <name type="scientific">Allopontixanthobacter confluentis</name>
    <dbReference type="NCBI Taxonomy" id="1849021"/>
    <lineage>
        <taxon>Bacteria</taxon>
        <taxon>Pseudomonadati</taxon>
        <taxon>Pseudomonadota</taxon>
        <taxon>Alphaproteobacteria</taxon>
        <taxon>Sphingomonadales</taxon>
        <taxon>Erythrobacteraceae</taxon>
        <taxon>Allopontixanthobacter</taxon>
    </lineage>
</organism>
<feature type="chain" id="PRO_5027018407" evidence="2">
    <location>
        <begin position="24"/>
        <end position="164"/>
    </location>
</feature>
<accession>A0A6L7GKS4</accession>
<dbReference type="AlphaFoldDB" id="A0A6L7GKS4"/>
<feature type="compositionally biased region" description="Low complexity" evidence="1">
    <location>
        <begin position="29"/>
        <end position="38"/>
    </location>
</feature>
<evidence type="ECO:0000313" key="4">
    <source>
        <dbReference type="Proteomes" id="UP000473531"/>
    </source>
</evidence>
<evidence type="ECO:0000313" key="3">
    <source>
        <dbReference type="EMBL" id="MXP15478.1"/>
    </source>
</evidence>